<sequence length="239" mass="27471">MIEGKMKDDVAAIMLNEHGFGEVTTINLVSIDIDSQDIVYDWLHLRLYDEGIPNMITVHDNVLLILLPTNSDGITILDKEIPSNLHIGVSNASISRLNRMQEVFEESMWALQSAASQKKRIDYYSENSPISPFIPRNRENAQALVEQVLGKLLAYDTINNSQLVKTLYIYLSETRSWKSTAEKIHIHKQTLVYRINRIQKITEKRLDDINDISELWIALQTAMMLTIIPNYTNELIKNK</sequence>
<dbReference type="PANTHER" id="PTHR33744:SF1">
    <property type="entry name" value="DNA-BINDING TRANSCRIPTIONAL ACTIVATOR ADER"/>
    <property type="match status" value="1"/>
</dbReference>
<reference evidence="2 3" key="1">
    <citation type="journal article" date="2024" name="Int. J. Syst. Evol. Microbiol.">
        <title>Virgibacillus tibetensis sp. nov., isolated from salt lake on the Tibetan Plateau of China.</title>
        <authorList>
            <person name="Phurbu D."/>
            <person name="Liu Z.-X."/>
            <person name="Wang R."/>
            <person name="Zheng Y.-Y."/>
            <person name="Liu H.-C."/>
            <person name="Zhou Y.-G."/>
            <person name="Yu Y.-J."/>
            <person name="Li A.-H."/>
        </authorList>
    </citation>
    <scope>NUCLEOTIDE SEQUENCE [LARGE SCALE GENOMIC DNA]</scope>
    <source>
        <strain evidence="2 3">C22-A2</strain>
    </source>
</reference>
<keyword evidence="3" id="KW-1185">Reference proteome</keyword>
<dbReference type="Pfam" id="PF13556">
    <property type="entry name" value="HTH_30"/>
    <property type="match status" value="1"/>
</dbReference>
<evidence type="ECO:0000259" key="1">
    <source>
        <dbReference type="Pfam" id="PF13556"/>
    </source>
</evidence>
<dbReference type="InterPro" id="IPR051448">
    <property type="entry name" value="CdaR-like_regulators"/>
</dbReference>
<dbReference type="InterPro" id="IPR042070">
    <property type="entry name" value="PucR_C-HTH_sf"/>
</dbReference>
<evidence type="ECO:0000313" key="2">
    <source>
        <dbReference type="EMBL" id="MEC5425885.1"/>
    </source>
</evidence>
<proteinExistence type="predicted"/>
<dbReference type="EMBL" id="JARZFX010000021">
    <property type="protein sequence ID" value="MEC5425885.1"/>
    <property type="molecule type" value="Genomic_DNA"/>
</dbReference>
<dbReference type="InterPro" id="IPR025736">
    <property type="entry name" value="PucR_C-HTH_dom"/>
</dbReference>
<organism evidence="2 3">
    <name type="scientific">Virgibacillus tibetensis</name>
    <dbReference type="NCBI Taxonomy" id="3042313"/>
    <lineage>
        <taxon>Bacteria</taxon>
        <taxon>Bacillati</taxon>
        <taxon>Bacillota</taxon>
        <taxon>Bacilli</taxon>
        <taxon>Bacillales</taxon>
        <taxon>Bacillaceae</taxon>
        <taxon>Virgibacillus</taxon>
    </lineage>
</organism>
<dbReference type="Proteomes" id="UP001335737">
    <property type="component" value="Unassembled WGS sequence"/>
</dbReference>
<accession>A0ABU6KL67</accession>
<protein>
    <submittedName>
        <fullName evidence="2">Helix-turn-helix domain-containing protein</fullName>
    </submittedName>
</protein>
<feature type="domain" description="PucR C-terminal helix-turn-helix" evidence="1">
    <location>
        <begin position="163"/>
        <end position="220"/>
    </location>
</feature>
<dbReference type="RefSeq" id="WP_327609415.1">
    <property type="nucleotide sequence ID" value="NZ_JARZFX010000021.1"/>
</dbReference>
<name>A0ABU6KL67_9BACI</name>
<dbReference type="PANTHER" id="PTHR33744">
    <property type="entry name" value="CARBOHYDRATE DIACID REGULATOR"/>
    <property type="match status" value="1"/>
</dbReference>
<comment type="caution">
    <text evidence="2">The sequence shown here is derived from an EMBL/GenBank/DDBJ whole genome shotgun (WGS) entry which is preliminary data.</text>
</comment>
<gene>
    <name evidence="2" type="ORF">QGM71_20740</name>
</gene>
<dbReference type="Gene3D" id="1.10.10.2840">
    <property type="entry name" value="PucR C-terminal helix-turn-helix domain"/>
    <property type="match status" value="1"/>
</dbReference>
<evidence type="ECO:0000313" key="3">
    <source>
        <dbReference type="Proteomes" id="UP001335737"/>
    </source>
</evidence>